<protein>
    <submittedName>
        <fullName evidence="1">Uncharacterized protein</fullName>
    </submittedName>
</protein>
<dbReference type="EMBL" id="UINC01002832">
    <property type="protein sequence ID" value="SVA00736.1"/>
    <property type="molecule type" value="Genomic_DNA"/>
</dbReference>
<organism evidence="1">
    <name type="scientific">marine metagenome</name>
    <dbReference type="NCBI Taxonomy" id="408172"/>
    <lineage>
        <taxon>unclassified sequences</taxon>
        <taxon>metagenomes</taxon>
        <taxon>ecological metagenomes</taxon>
    </lineage>
</organism>
<gene>
    <name evidence="1" type="ORF">METZ01_LOCUS53590</name>
</gene>
<name>A0A381S9M6_9ZZZZ</name>
<sequence>MTKQYTNLDKVELKRAFPDIVAMKESATDGKNLPRAHNQGHTELYSNFGFMHVT</sequence>
<proteinExistence type="predicted"/>
<accession>A0A381S9M6</accession>
<dbReference type="AlphaFoldDB" id="A0A381S9M6"/>
<evidence type="ECO:0000313" key="1">
    <source>
        <dbReference type="EMBL" id="SVA00736.1"/>
    </source>
</evidence>
<reference evidence="1" key="1">
    <citation type="submission" date="2018-05" db="EMBL/GenBank/DDBJ databases">
        <authorList>
            <person name="Lanie J.A."/>
            <person name="Ng W.-L."/>
            <person name="Kazmierczak K.M."/>
            <person name="Andrzejewski T.M."/>
            <person name="Davidsen T.M."/>
            <person name="Wayne K.J."/>
            <person name="Tettelin H."/>
            <person name="Glass J.I."/>
            <person name="Rusch D."/>
            <person name="Podicherti R."/>
            <person name="Tsui H.-C.T."/>
            <person name="Winkler M.E."/>
        </authorList>
    </citation>
    <scope>NUCLEOTIDE SEQUENCE</scope>
</reference>